<accession>A0ABU0TEU1</accession>
<evidence type="ECO:0008006" key="3">
    <source>
        <dbReference type="Google" id="ProtNLM"/>
    </source>
</evidence>
<proteinExistence type="predicted"/>
<comment type="caution">
    <text evidence="1">The sequence shown here is derived from an EMBL/GenBank/DDBJ whole genome shotgun (WGS) entry which is preliminary data.</text>
</comment>
<evidence type="ECO:0000313" key="2">
    <source>
        <dbReference type="Proteomes" id="UP001225072"/>
    </source>
</evidence>
<dbReference type="RefSeq" id="WP_307446448.1">
    <property type="nucleotide sequence ID" value="NZ_JAUTAL010000001.1"/>
</dbReference>
<organism evidence="1 2">
    <name type="scientific">Chryseobacterium camelliae</name>
    <dbReference type="NCBI Taxonomy" id="1265445"/>
    <lineage>
        <taxon>Bacteria</taxon>
        <taxon>Pseudomonadati</taxon>
        <taxon>Bacteroidota</taxon>
        <taxon>Flavobacteriia</taxon>
        <taxon>Flavobacteriales</taxon>
        <taxon>Weeksellaceae</taxon>
        <taxon>Chryseobacterium group</taxon>
        <taxon>Chryseobacterium</taxon>
    </lineage>
</organism>
<dbReference type="EMBL" id="JAUTAL010000001">
    <property type="protein sequence ID" value="MDQ1095522.1"/>
    <property type="molecule type" value="Genomic_DNA"/>
</dbReference>
<dbReference type="Proteomes" id="UP001225072">
    <property type="component" value="Unassembled WGS sequence"/>
</dbReference>
<keyword evidence="2" id="KW-1185">Reference proteome</keyword>
<gene>
    <name evidence="1" type="ORF">QE404_000669</name>
</gene>
<evidence type="ECO:0000313" key="1">
    <source>
        <dbReference type="EMBL" id="MDQ1095522.1"/>
    </source>
</evidence>
<sequence>MQERQAVVISEDVLDYLAELSYVLFKNGYFDYFENALNYVDDIYNDIFRYIYIAKRIKVHAKHRDFGDFYFVIKTNRRTAWHIYFIEKDKIYYITKILNNHLETARFLNM</sequence>
<protein>
    <recommendedName>
        <fullName evidence="3">Type II toxin-antitoxin system RelE/ParE family toxin</fullName>
    </recommendedName>
</protein>
<name>A0ABU0TEU1_9FLAO</name>
<reference evidence="1 2" key="1">
    <citation type="submission" date="2023-07" db="EMBL/GenBank/DDBJ databases">
        <title>Functional and genomic diversity of the sorghum phyllosphere microbiome.</title>
        <authorList>
            <person name="Shade A."/>
        </authorList>
    </citation>
    <scope>NUCLEOTIDE SEQUENCE [LARGE SCALE GENOMIC DNA]</scope>
    <source>
        <strain evidence="1 2">SORGH_AS_1064</strain>
    </source>
</reference>